<reference evidence="1" key="2">
    <citation type="submission" date="2018-05" db="EMBL/GenBank/DDBJ databases">
        <authorList>
            <person name="Brembu T."/>
            <person name="Winge P."/>
            <person name="Klungerud A.T."/>
            <person name="Nederbragt A.J."/>
            <person name="Jakobsen K.S."/>
            <person name="Bones A.M."/>
        </authorList>
    </citation>
    <scope>NUCLEOTIDE SEQUENCE</scope>
    <source>
        <strain evidence="1">D6</strain>
    </source>
</reference>
<accession>A0A3Q8R2N1</accession>
<name>A0A3Q8R2N1_9STRA</name>
<dbReference type="EMBL" id="MH356727">
    <property type="protein sequence ID" value="AZJ16666.1"/>
    <property type="molecule type" value="Genomic_DNA"/>
</dbReference>
<sequence>MDWLVYKLRPLRKRGKGTKKLTQKALKTDYIVTRNFSTLSERRHFWNLLQFLVYVQELSYQTDYLGDIQYRLVTFPVQHFLEYKKESNNYYQVKKILQFFDELQTNSMIKFFTNNYYPSLVTIPDVKLFPGKQNRWTAEVWIAEELFYYAHPFLFPDFFQQKLTKHEFEVLFKVIQTFTSEENLEKVFSIKDYFKNYQSTLNNSQKIKIKNYFIQVIQRLKEDDLIENNYKIIRDGHPFNTNKLTSKNINEGFIIYEKLNL</sequence>
<protein>
    <submittedName>
        <fullName evidence="1">Uncharacterized protein</fullName>
    </submittedName>
</protein>
<geneLocation type="chloroplast" evidence="1"/>
<evidence type="ECO:0000313" key="1">
    <source>
        <dbReference type="EMBL" id="AZJ16666.1"/>
    </source>
</evidence>
<reference evidence="1" key="1">
    <citation type="journal article" date="2014" name="Mar. Genomics">
        <title>The chloroplast genome of the diatom Seminavis robusta: New features introduced through multiple mechanisms of horizontal gene transfer.</title>
        <authorList>
            <person name="Brembu T."/>
            <person name="Winge P."/>
            <person name="Klungerud A.T."/>
            <person name="Nederbragt A.J."/>
            <person name="Jakobsen K.S."/>
            <person name="Bones A.M."/>
        </authorList>
    </citation>
    <scope>NUCLEOTIDE SEQUENCE</scope>
    <source>
        <strain evidence="1">D6</strain>
    </source>
</reference>
<organism evidence="1">
    <name type="scientific">Seminavis robusta</name>
    <dbReference type="NCBI Taxonomy" id="568900"/>
    <lineage>
        <taxon>Eukaryota</taxon>
        <taxon>Sar</taxon>
        <taxon>Stramenopiles</taxon>
        <taxon>Ochrophyta</taxon>
        <taxon>Bacillariophyta</taxon>
        <taxon>Bacillariophyceae</taxon>
        <taxon>Bacillariophycidae</taxon>
        <taxon>Naviculales</taxon>
        <taxon>Naviculaceae</taxon>
        <taxon>Seminavis</taxon>
    </lineage>
</organism>
<gene>
    <name evidence="1" type="primary">ORF-261</name>
</gene>
<keyword evidence="1" id="KW-0150">Chloroplast</keyword>
<keyword evidence="1" id="KW-0934">Plastid</keyword>
<proteinExistence type="predicted"/>
<dbReference type="AlphaFoldDB" id="A0A3Q8R2N1"/>